<dbReference type="Proteomes" id="UP000002593">
    <property type="component" value="Chromosome"/>
</dbReference>
<name>A2BJP0_HYPBU</name>
<reference evidence="2 3" key="1">
    <citation type="journal article" date="2007" name="Archaea">
        <title>The genome of Hyperthermus butylicus: a sulfur-reducing, peptide fermenting, neutrophilic Crenarchaeote growing up to 108 degrees C.</title>
        <authorList>
            <person name="Brugger K."/>
            <person name="Chen L."/>
            <person name="Stark M."/>
            <person name="Zibat A."/>
            <person name="Redder P."/>
            <person name="Ruepp A."/>
            <person name="Awayez M."/>
            <person name="She Q."/>
            <person name="Garrett R.A."/>
            <person name="Klenk H.P."/>
        </authorList>
    </citation>
    <scope>NUCLEOTIDE SEQUENCE [LARGE SCALE GENOMIC DNA]</scope>
    <source>
        <strain evidence="3">DSM 5456 / JCM 9403 / PLM1-5</strain>
    </source>
</reference>
<organism evidence="2 3">
    <name type="scientific">Hyperthermus butylicus (strain DSM 5456 / JCM 9403 / PLM1-5)</name>
    <dbReference type="NCBI Taxonomy" id="415426"/>
    <lineage>
        <taxon>Archaea</taxon>
        <taxon>Thermoproteota</taxon>
        <taxon>Thermoprotei</taxon>
        <taxon>Desulfurococcales</taxon>
        <taxon>Pyrodictiaceae</taxon>
        <taxon>Hyperthermus</taxon>
    </lineage>
</organism>
<dbReference type="KEGG" id="hbu:Hbut_0329"/>
<dbReference type="NCBIfam" id="TIGR02537">
    <property type="entry name" value="arch_flag_Nterm"/>
    <property type="match status" value="1"/>
</dbReference>
<feature type="transmembrane region" description="Helical" evidence="1">
    <location>
        <begin position="9"/>
        <end position="30"/>
    </location>
</feature>
<dbReference type="EnsemblBacteria" id="ABM80201">
    <property type="protein sequence ID" value="ABM80201"/>
    <property type="gene ID" value="Hbut_0329"/>
</dbReference>
<keyword evidence="3" id="KW-1185">Reference proteome</keyword>
<keyword evidence="1" id="KW-1133">Transmembrane helix</keyword>
<dbReference type="EMBL" id="CP000493">
    <property type="protein sequence ID" value="ABM80201.1"/>
    <property type="molecule type" value="Genomic_DNA"/>
</dbReference>
<keyword evidence="1" id="KW-0812">Transmembrane</keyword>
<evidence type="ECO:0000256" key="1">
    <source>
        <dbReference type="SAM" id="Phobius"/>
    </source>
</evidence>
<dbReference type="RefSeq" id="WP_011821519.1">
    <property type="nucleotide sequence ID" value="NC_008818.1"/>
</dbReference>
<dbReference type="GeneID" id="25393282"/>
<protein>
    <recommendedName>
        <fullName evidence="4">Archaeal Type IV pilin N-terminal domain-containing protein</fullName>
    </recommendedName>
</protein>
<evidence type="ECO:0000313" key="3">
    <source>
        <dbReference type="Proteomes" id="UP000002593"/>
    </source>
</evidence>
<dbReference type="InterPro" id="IPR013373">
    <property type="entry name" value="Flagellin/pilin_N_arc"/>
</dbReference>
<accession>A2BJP0</accession>
<dbReference type="AlphaFoldDB" id="A2BJP0"/>
<dbReference type="eggNOG" id="arCOG03871">
    <property type="taxonomic scope" value="Archaea"/>
</dbReference>
<evidence type="ECO:0008006" key="4">
    <source>
        <dbReference type="Google" id="ProtNLM"/>
    </source>
</evidence>
<dbReference type="HOGENOM" id="CLU_1682675_0_0_2"/>
<gene>
    <name evidence="2" type="ordered locus">Hbut_0329</name>
</gene>
<sequence>MKIRAISPVIATVIILAVTVAIAIAVIGWITGLFGATTSGTEQLIIYPDSKLYCYTSSATAILHIMNKGTADSVIDKIEIAGLGTTDSFTVNGQTVDEYTLTRGSDATIEATISSTCTAGASYQVIVYTKSGYMVSTVIVAETGSQPSSQGTSTQV</sequence>
<proteinExistence type="predicted"/>
<keyword evidence="1" id="KW-0472">Membrane</keyword>
<evidence type="ECO:0000313" key="2">
    <source>
        <dbReference type="EMBL" id="ABM80201.1"/>
    </source>
</evidence>